<evidence type="ECO:0000313" key="16">
    <source>
        <dbReference type="Proteomes" id="UP000199144"/>
    </source>
</evidence>
<keyword evidence="13" id="KW-0500">Molybdenum</keyword>
<dbReference type="GO" id="GO:0005886">
    <property type="term" value="C:plasma membrane"/>
    <property type="evidence" value="ECO:0007669"/>
    <property type="project" value="UniProtKB-SubCell"/>
</dbReference>
<evidence type="ECO:0000256" key="8">
    <source>
        <dbReference type="ARBA" id="ARBA00023245"/>
    </source>
</evidence>
<dbReference type="Gene3D" id="3.40.190.10">
    <property type="entry name" value="Periplasmic binding protein-like II"/>
    <property type="match status" value="2"/>
</dbReference>
<dbReference type="PANTHER" id="PTHR30632:SF17">
    <property type="entry name" value="MOLYBDATE-BINDING PROTEIN MODA"/>
    <property type="match status" value="1"/>
</dbReference>
<dbReference type="GO" id="GO:0015689">
    <property type="term" value="P:molybdate ion transport"/>
    <property type="evidence" value="ECO:0007669"/>
    <property type="project" value="InterPro"/>
</dbReference>
<evidence type="ECO:0000256" key="11">
    <source>
        <dbReference type="ARBA" id="ARBA00073171"/>
    </source>
</evidence>
<name>A0A1I4SUF1_9RHOB</name>
<keyword evidence="16" id="KW-1185">Reference proteome</keyword>
<evidence type="ECO:0000256" key="3">
    <source>
        <dbReference type="ARBA" id="ARBA00022448"/>
    </source>
</evidence>
<dbReference type="AlphaFoldDB" id="A0A1I4SUF1"/>
<dbReference type="GO" id="GO:0046872">
    <property type="term" value="F:metal ion binding"/>
    <property type="evidence" value="ECO:0007669"/>
    <property type="project" value="UniProtKB-KW"/>
</dbReference>
<feature type="binding site" evidence="13">
    <location>
        <position position="149"/>
    </location>
    <ligand>
        <name>molybdate</name>
        <dbReference type="ChEBI" id="CHEBI:36264"/>
    </ligand>
</feature>
<evidence type="ECO:0000256" key="4">
    <source>
        <dbReference type="ARBA" id="ARBA00022475"/>
    </source>
</evidence>
<dbReference type="InterPro" id="IPR005950">
    <property type="entry name" value="ModA"/>
</dbReference>
<dbReference type="FunFam" id="3.40.190.10:FF:000030">
    <property type="entry name" value="Molybdate ABC transporter substrate-binding protein"/>
    <property type="match status" value="1"/>
</dbReference>
<dbReference type="PIRSF" id="PIRSF004846">
    <property type="entry name" value="ModA"/>
    <property type="match status" value="1"/>
</dbReference>
<dbReference type="GO" id="GO:0030973">
    <property type="term" value="F:molybdate ion binding"/>
    <property type="evidence" value="ECO:0007669"/>
    <property type="project" value="TreeGrafter"/>
</dbReference>
<evidence type="ECO:0000256" key="6">
    <source>
        <dbReference type="ARBA" id="ARBA00022729"/>
    </source>
</evidence>
<evidence type="ECO:0000256" key="10">
    <source>
        <dbReference type="ARBA" id="ARBA00062515"/>
    </source>
</evidence>
<evidence type="ECO:0000313" key="15">
    <source>
        <dbReference type="EMBL" id="SFM68062.1"/>
    </source>
</evidence>
<evidence type="ECO:0000256" key="12">
    <source>
        <dbReference type="ARBA" id="ARBA00078141"/>
    </source>
</evidence>
<dbReference type="Pfam" id="PF13531">
    <property type="entry name" value="SBP_bac_11"/>
    <property type="match status" value="1"/>
</dbReference>
<dbReference type="EMBL" id="FOTQ01000012">
    <property type="protein sequence ID" value="SFM68062.1"/>
    <property type="molecule type" value="Genomic_DNA"/>
</dbReference>
<comment type="similarity">
    <text evidence="2">Belongs to the bacterial solute-binding protein ModA family.</text>
</comment>
<keyword evidence="6 14" id="KW-0732">Signal</keyword>
<protein>
    <recommendedName>
        <fullName evidence="11">Molybdate-binding protein ModA</fullName>
    </recommendedName>
    <alternativeName>
        <fullName evidence="12">Molybdate/tungstate-binding protein ModA</fullName>
    </alternativeName>
</protein>
<feature type="binding site" evidence="13">
    <location>
        <position position="176"/>
    </location>
    <ligand>
        <name>molybdate</name>
        <dbReference type="ChEBI" id="CHEBI:36264"/>
    </ligand>
</feature>
<sequence>MVRRRGLIGLVAVLTLFLGGLASAAMAGEVTVFAAASLKNALDEIAETFEAETGHRVVVSLAGSSALARQIAYGAPADVYLSANTMWMDYLENKGLVLSESRVDLLENQLVLIAPKGAVPVARPVIGEDVRLLLGDGRLAMALVDGVPAGQYGKAALSALGVWDDVAPQVAQADNVRAALALVALGEAPLGIVYETDARASDDVVIVGAFPADLVPEIIYPAAVVAGRGRGLGVDFLQYMQGDTARAAFERQGFRMRSEGGS</sequence>
<comment type="subcellular location">
    <subcellularLocation>
        <location evidence="1">Cell membrane</location>
    </subcellularLocation>
</comment>
<dbReference type="NCBIfam" id="TIGR01256">
    <property type="entry name" value="modA"/>
    <property type="match status" value="1"/>
</dbReference>
<keyword evidence="3" id="KW-0813">Transport</keyword>
<evidence type="ECO:0000256" key="14">
    <source>
        <dbReference type="SAM" id="SignalP"/>
    </source>
</evidence>
<feature type="binding site" evidence="13">
    <location>
        <position position="64"/>
    </location>
    <ligand>
        <name>molybdate</name>
        <dbReference type="ChEBI" id="CHEBI:36264"/>
    </ligand>
</feature>
<keyword evidence="8" id="KW-0826">Tungsten</keyword>
<dbReference type="PANTHER" id="PTHR30632">
    <property type="entry name" value="MOLYBDATE-BINDING PERIPLASMIC PROTEIN"/>
    <property type="match status" value="1"/>
</dbReference>
<evidence type="ECO:0000256" key="5">
    <source>
        <dbReference type="ARBA" id="ARBA00022723"/>
    </source>
</evidence>
<gene>
    <name evidence="15" type="ORF">SAMN04488042_11239</name>
</gene>
<comment type="subunit">
    <text evidence="10">The complex is composed of two ATP-binding proteins (ModC), two transmembrane proteins (ModB) and a solute-binding protein (ModA).</text>
</comment>
<organism evidence="15 16">
    <name type="scientific">Shimia aestuarii</name>
    <dbReference type="NCBI Taxonomy" id="254406"/>
    <lineage>
        <taxon>Bacteria</taxon>
        <taxon>Pseudomonadati</taxon>
        <taxon>Pseudomonadota</taxon>
        <taxon>Alphaproteobacteria</taxon>
        <taxon>Rhodobacterales</taxon>
        <taxon>Roseobacteraceae</taxon>
    </lineage>
</organism>
<accession>A0A1I4SUF1</accession>
<proteinExistence type="inferred from homology"/>
<dbReference type="InterPro" id="IPR050682">
    <property type="entry name" value="ModA/WtpA"/>
</dbReference>
<dbReference type="STRING" id="254406.SAMN04488042_11239"/>
<keyword evidence="7" id="KW-0472">Membrane</keyword>
<dbReference type="GO" id="GO:0030288">
    <property type="term" value="C:outer membrane-bounded periplasmic space"/>
    <property type="evidence" value="ECO:0007669"/>
    <property type="project" value="TreeGrafter"/>
</dbReference>
<evidence type="ECO:0000256" key="1">
    <source>
        <dbReference type="ARBA" id="ARBA00004236"/>
    </source>
</evidence>
<keyword evidence="4" id="KW-1003">Cell membrane</keyword>
<comment type="function">
    <text evidence="9">Involved in the transport of molybdenum into the cell. Part of the binding-protein-dependent transport system ModABCD.</text>
</comment>
<evidence type="ECO:0000256" key="9">
    <source>
        <dbReference type="ARBA" id="ARBA00056002"/>
    </source>
</evidence>
<feature type="binding site" evidence="13">
    <location>
        <position position="194"/>
    </location>
    <ligand>
        <name>molybdate</name>
        <dbReference type="ChEBI" id="CHEBI:36264"/>
    </ligand>
</feature>
<dbReference type="SUPFAM" id="SSF53850">
    <property type="entry name" value="Periplasmic binding protein-like II"/>
    <property type="match status" value="1"/>
</dbReference>
<evidence type="ECO:0000256" key="7">
    <source>
        <dbReference type="ARBA" id="ARBA00023136"/>
    </source>
</evidence>
<reference evidence="15 16" key="1">
    <citation type="submission" date="2016-10" db="EMBL/GenBank/DDBJ databases">
        <authorList>
            <person name="de Groot N.N."/>
        </authorList>
    </citation>
    <scope>NUCLEOTIDE SEQUENCE [LARGE SCALE GENOMIC DNA]</scope>
    <source>
        <strain evidence="15 16">DSM 15283</strain>
    </source>
</reference>
<feature type="chain" id="PRO_5011510332" description="Molybdate-binding protein ModA" evidence="14">
    <location>
        <begin position="28"/>
        <end position="262"/>
    </location>
</feature>
<feature type="binding site" evidence="13">
    <location>
        <position position="37"/>
    </location>
    <ligand>
        <name>molybdate</name>
        <dbReference type="ChEBI" id="CHEBI:36264"/>
    </ligand>
</feature>
<evidence type="ECO:0000256" key="13">
    <source>
        <dbReference type="PIRSR" id="PIRSR004846-1"/>
    </source>
</evidence>
<keyword evidence="5 13" id="KW-0479">Metal-binding</keyword>
<dbReference type="Proteomes" id="UP000199144">
    <property type="component" value="Unassembled WGS sequence"/>
</dbReference>
<feature type="signal peptide" evidence="14">
    <location>
        <begin position="1"/>
        <end position="27"/>
    </location>
</feature>
<evidence type="ECO:0000256" key="2">
    <source>
        <dbReference type="ARBA" id="ARBA00009175"/>
    </source>
</evidence>